<comment type="caution">
    <text evidence="14">The sequence shown here is derived from an EMBL/GenBank/DDBJ whole genome shotgun (WGS) entry which is preliminary data.</text>
</comment>
<keyword evidence="6 10" id="KW-0863">Zinc-finger</keyword>
<evidence type="ECO:0000256" key="1">
    <source>
        <dbReference type="ARBA" id="ARBA00008894"/>
    </source>
</evidence>
<dbReference type="Gramene" id="OIT01580">
    <property type="protein sequence ID" value="OIT01580"/>
    <property type="gene ID" value="A4A49_10058"/>
</dbReference>
<dbReference type="FunFam" id="3.40.50.300:FF:001091">
    <property type="entry name" value="Probable disease resistance protein At1g61300"/>
    <property type="match status" value="1"/>
</dbReference>
<dbReference type="InterPro" id="IPR027417">
    <property type="entry name" value="P-loop_NTPase"/>
</dbReference>
<keyword evidence="7" id="KW-0611">Plant defense</keyword>
<evidence type="ECO:0000256" key="11">
    <source>
        <dbReference type="SAM" id="MobiDB-lite"/>
    </source>
</evidence>
<dbReference type="CDD" id="cd14798">
    <property type="entry name" value="RX-CC_like"/>
    <property type="match status" value="1"/>
</dbReference>
<dbReference type="GO" id="GO:0005524">
    <property type="term" value="F:ATP binding"/>
    <property type="evidence" value="ECO:0007669"/>
    <property type="project" value="UniProtKB-KW"/>
</dbReference>
<keyword evidence="2" id="KW-0433">Leucine-rich repeat</keyword>
<dbReference type="InterPro" id="IPR002182">
    <property type="entry name" value="NB-ARC"/>
</dbReference>
<name>A0A1J6IAW4_NICAT</name>
<dbReference type="GO" id="GO:0008270">
    <property type="term" value="F:zinc ion binding"/>
    <property type="evidence" value="ECO:0007669"/>
    <property type="project" value="UniProtKB-KW"/>
</dbReference>
<dbReference type="InterPro" id="IPR038005">
    <property type="entry name" value="RX-like_CC"/>
</dbReference>
<comment type="similarity">
    <text evidence="1">Belongs to the disease resistance NB-LRR family.</text>
</comment>
<evidence type="ECO:0000256" key="4">
    <source>
        <dbReference type="ARBA" id="ARBA00022737"/>
    </source>
</evidence>
<dbReference type="InterPro" id="IPR036388">
    <property type="entry name" value="WH-like_DNA-bd_sf"/>
</dbReference>
<protein>
    <submittedName>
        <fullName evidence="14">Late blight resistance protein -like r1a-6</fullName>
    </submittedName>
</protein>
<evidence type="ECO:0000256" key="9">
    <source>
        <dbReference type="ARBA" id="ARBA00022840"/>
    </source>
</evidence>
<dbReference type="Pfam" id="PF23598">
    <property type="entry name" value="LRR_14"/>
    <property type="match status" value="1"/>
</dbReference>
<dbReference type="InterPro" id="IPR055414">
    <property type="entry name" value="LRR_R13L4/SHOC2-like"/>
</dbReference>
<dbReference type="SMR" id="A0A1J6IAW4"/>
<dbReference type="InterPro" id="IPR058922">
    <property type="entry name" value="WHD_DRP"/>
</dbReference>
<dbReference type="Gene3D" id="3.40.50.300">
    <property type="entry name" value="P-loop containing nucleotide triphosphate hydrolases"/>
    <property type="match status" value="1"/>
</dbReference>
<dbReference type="Gene3D" id="3.80.10.10">
    <property type="entry name" value="Ribonuclease Inhibitor"/>
    <property type="match status" value="1"/>
</dbReference>
<dbReference type="Gene3D" id="1.10.10.10">
    <property type="entry name" value="Winged helix-like DNA-binding domain superfamily/Winged helix DNA-binding domain"/>
    <property type="match status" value="1"/>
</dbReference>
<dbReference type="PANTHER" id="PTHR15140">
    <property type="entry name" value="TUBULIN-SPECIFIC CHAPERONE E"/>
    <property type="match status" value="1"/>
</dbReference>
<keyword evidence="12" id="KW-0812">Transmembrane</keyword>
<sequence>MAYASVASLMRTMESVLASNSPMQSLVCDHKEEFLALREKVSFLEVLLKNFEKNNNSGKMIDLEAQIKEAANAVEHTIQLQLTKFLMAKDEMQKEKAHKRLLDSLKQVAEEIDHLQNESPKIQNEGKKASKEALVQDSSSEKHSPNVENNMVGRDDQRKRLLVELTQHGGSSGRLKVVPIVGMGGIGKTTLAKEVYDDASTRFHFDVCAWATISQQHNVKEILLSLLRHTKGDKFNMDDETELADMLQKSLKGKRYLIVLDDMWKNEAWDDVRLCFPSENNGSRILLTTRNIEVACSADTENLSLKMDPMDPVESWKLFKSIAFANEALPSEFETIGKQIVDKCQGLPLTIVVVAGLLSKSERTIEDWENVAEDVKSFVTNDPDKQCLHVLGLSYNHLTSDLKACLLYFGVFPEDSEISVKRLMRLWIAAGFLKLVEDLEGEAEKCLQDLIDRCLVLVSKKNWDETKIRTCKVHDLIYELCLREAQSQNTFVMNDIVYDGPEAQKAHSDDIVFDDQCHHLTRHKMQTFKRWTDGDDIGYGSYRALLTPGHHCLIRQTNDDDDNHPLKRTHSILTFCGYTYTFTLKSELVHFNLLRVLDLTPISFDRSFPPQILSLIWLRYLVLRGSFIMPPEICRLWNLQIFKTVGSYQSTSMVFPEQIWELMQLRHLKLHKFYLSNRLSESVDEERYLNYSNIQTISGLSPSCCTKEVISGIRNVKKLRICGHSCDYKRFQECRLVDNLVHLHQLETLSFKLYDRWSLDNEISPLTIPSAKAFPPTLKKLELRQIELRWEDLDIIGELPKLEVLKLRLNACKGGEWYPIVGRFTSLKLLLIGQNDLKYWKATNDNFPVLERLVIIHCRVLEEIPIEFAEIASLKLIQLRGCNPKLEASAVRIQQEQDNLGNKPVHVHILQSYSGSVDSNGTLDVRRCDCGLIALHLTAWTDANAGRRFYKCPRPKVSSCDFWEWHDEELPRRAVIVIKDLKTSLGVIMDERDKLKKKADEMELVNHVEVEKISNLEEKIKKLRIIILISWALFVGFLVVGLMK</sequence>
<dbReference type="KEGG" id="nau:109226493"/>
<feature type="transmembrane region" description="Helical" evidence="12">
    <location>
        <begin position="1023"/>
        <end position="1043"/>
    </location>
</feature>
<dbReference type="GO" id="GO:0051607">
    <property type="term" value="P:defense response to virus"/>
    <property type="evidence" value="ECO:0007669"/>
    <property type="project" value="UniProtKB-ARBA"/>
</dbReference>
<dbReference type="Pfam" id="PF23559">
    <property type="entry name" value="WHD_DRP"/>
    <property type="match status" value="1"/>
</dbReference>
<dbReference type="PRINTS" id="PR00364">
    <property type="entry name" value="DISEASERSIST"/>
</dbReference>
<dbReference type="SUPFAM" id="SSF52058">
    <property type="entry name" value="L domain-like"/>
    <property type="match status" value="1"/>
</dbReference>
<dbReference type="OMA" id="DSACFEL"/>
<dbReference type="InterPro" id="IPR032675">
    <property type="entry name" value="LRR_dom_sf"/>
</dbReference>
<dbReference type="GO" id="GO:0043531">
    <property type="term" value="F:ADP binding"/>
    <property type="evidence" value="ECO:0007669"/>
    <property type="project" value="InterPro"/>
</dbReference>
<evidence type="ECO:0000313" key="14">
    <source>
        <dbReference type="EMBL" id="OIT01580.1"/>
    </source>
</evidence>
<keyword evidence="12" id="KW-1133">Transmembrane helix</keyword>
<feature type="region of interest" description="Disordered" evidence="11">
    <location>
        <begin position="116"/>
        <end position="151"/>
    </location>
</feature>
<evidence type="ECO:0000256" key="5">
    <source>
        <dbReference type="ARBA" id="ARBA00022741"/>
    </source>
</evidence>
<evidence type="ECO:0000256" key="8">
    <source>
        <dbReference type="ARBA" id="ARBA00022833"/>
    </source>
</evidence>
<evidence type="ECO:0000256" key="12">
    <source>
        <dbReference type="SAM" id="Phobius"/>
    </source>
</evidence>
<evidence type="ECO:0000256" key="2">
    <source>
        <dbReference type="ARBA" id="ARBA00022614"/>
    </source>
</evidence>
<dbReference type="PANTHER" id="PTHR15140:SF33">
    <property type="entry name" value="LATE BLIGHT RESISTANCE PROTEIN HOMOLOG R1A-3 ISOFORM X1"/>
    <property type="match status" value="1"/>
</dbReference>
<dbReference type="Gene3D" id="1.10.8.430">
    <property type="entry name" value="Helical domain of apoptotic protease-activating factors"/>
    <property type="match status" value="1"/>
</dbReference>
<keyword evidence="5" id="KW-0547">Nucleotide-binding</keyword>
<gene>
    <name evidence="14" type="primary">R1A-6_16</name>
    <name evidence="14" type="ORF">A4A49_10058</name>
</gene>
<keyword evidence="12" id="KW-0472">Membrane</keyword>
<evidence type="ECO:0000256" key="10">
    <source>
        <dbReference type="PROSITE-ProRule" id="PRU01343"/>
    </source>
</evidence>
<keyword evidence="9" id="KW-0067">ATP-binding</keyword>
<reference evidence="14" key="1">
    <citation type="submission" date="2016-11" db="EMBL/GenBank/DDBJ databases">
        <title>The genome of Nicotiana attenuata.</title>
        <authorList>
            <person name="Xu S."/>
            <person name="Brockmoeller T."/>
            <person name="Gaquerel E."/>
            <person name="Navarro A."/>
            <person name="Kuhl H."/>
            <person name="Gase K."/>
            <person name="Ling Z."/>
            <person name="Zhou W."/>
            <person name="Kreitzer C."/>
            <person name="Stanke M."/>
            <person name="Tang H."/>
            <person name="Lyons E."/>
            <person name="Pandey P."/>
            <person name="Pandey S.P."/>
            <person name="Timmermann B."/>
            <person name="Baldwin I.T."/>
        </authorList>
    </citation>
    <scope>NUCLEOTIDE SEQUENCE [LARGE SCALE GENOMIC DNA]</scope>
    <source>
        <strain evidence="14">UT</strain>
    </source>
</reference>
<dbReference type="Pfam" id="PF00931">
    <property type="entry name" value="NB-ARC"/>
    <property type="match status" value="1"/>
</dbReference>
<feature type="domain" description="GRF-type" evidence="13">
    <location>
        <begin position="928"/>
        <end position="969"/>
    </location>
</feature>
<keyword evidence="15" id="KW-1185">Reference proteome</keyword>
<organism evidence="14 15">
    <name type="scientific">Nicotiana attenuata</name>
    <name type="common">Coyote tobacco</name>
    <dbReference type="NCBI Taxonomy" id="49451"/>
    <lineage>
        <taxon>Eukaryota</taxon>
        <taxon>Viridiplantae</taxon>
        <taxon>Streptophyta</taxon>
        <taxon>Embryophyta</taxon>
        <taxon>Tracheophyta</taxon>
        <taxon>Spermatophyta</taxon>
        <taxon>Magnoliopsida</taxon>
        <taxon>eudicotyledons</taxon>
        <taxon>Gunneridae</taxon>
        <taxon>Pentapetalae</taxon>
        <taxon>asterids</taxon>
        <taxon>lamiids</taxon>
        <taxon>Solanales</taxon>
        <taxon>Solanaceae</taxon>
        <taxon>Nicotianoideae</taxon>
        <taxon>Nicotianeae</taxon>
        <taxon>Nicotiana</taxon>
    </lineage>
</organism>
<evidence type="ECO:0000313" key="15">
    <source>
        <dbReference type="Proteomes" id="UP000187609"/>
    </source>
</evidence>
<dbReference type="SUPFAM" id="SSF52540">
    <property type="entry name" value="P-loop containing nucleoside triphosphate hydrolases"/>
    <property type="match status" value="1"/>
</dbReference>
<dbReference type="EMBL" id="MJEQ01037188">
    <property type="protein sequence ID" value="OIT01580.1"/>
    <property type="molecule type" value="Genomic_DNA"/>
</dbReference>
<keyword evidence="4" id="KW-0677">Repeat</keyword>
<keyword evidence="3" id="KW-0479">Metal-binding</keyword>
<evidence type="ECO:0000256" key="3">
    <source>
        <dbReference type="ARBA" id="ARBA00022723"/>
    </source>
</evidence>
<evidence type="ECO:0000256" key="6">
    <source>
        <dbReference type="ARBA" id="ARBA00022771"/>
    </source>
</evidence>
<evidence type="ECO:0000256" key="7">
    <source>
        <dbReference type="ARBA" id="ARBA00022821"/>
    </source>
</evidence>
<dbReference type="InterPro" id="IPR042197">
    <property type="entry name" value="Apaf_helical"/>
</dbReference>
<dbReference type="OrthoDB" id="1291908at2759"/>
<dbReference type="Gene3D" id="1.20.5.4130">
    <property type="match status" value="1"/>
</dbReference>
<dbReference type="Pfam" id="PF06839">
    <property type="entry name" value="Zn_ribbon_GRF"/>
    <property type="match status" value="1"/>
</dbReference>
<dbReference type="PROSITE" id="PS51999">
    <property type="entry name" value="ZF_GRF"/>
    <property type="match status" value="1"/>
</dbReference>
<evidence type="ECO:0000259" key="13">
    <source>
        <dbReference type="PROSITE" id="PS51999"/>
    </source>
</evidence>
<accession>A0A1J6IAW4</accession>
<dbReference type="InterPro" id="IPR010666">
    <property type="entry name" value="Znf_GRF"/>
</dbReference>
<keyword evidence="8" id="KW-0862">Zinc</keyword>
<dbReference type="AlphaFoldDB" id="A0A1J6IAW4"/>
<dbReference type="Proteomes" id="UP000187609">
    <property type="component" value="Unassembled WGS sequence"/>
</dbReference>
<dbReference type="FunFam" id="1.10.10.10:FF:000322">
    <property type="entry name" value="Probable disease resistance protein At1g63360"/>
    <property type="match status" value="1"/>
</dbReference>
<dbReference type="GeneID" id="109226493"/>
<proteinExistence type="inferred from homology"/>